<feature type="region of interest" description="Disordered" evidence="1">
    <location>
        <begin position="1"/>
        <end position="20"/>
    </location>
</feature>
<dbReference type="AlphaFoldDB" id="A0A5B7D7C7"/>
<dbReference type="Proteomes" id="UP000324222">
    <property type="component" value="Unassembled WGS sequence"/>
</dbReference>
<comment type="caution">
    <text evidence="2">The sequence shown here is derived from an EMBL/GenBank/DDBJ whole genome shotgun (WGS) entry which is preliminary data.</text>
</comment>
<keyword evidence="3" id="KW-1185">Reference proteome</keyword>
<proteinExistence type="predicted"/>
<reference evidence="2 3" key="1">
    <citation type="submission" date="2019-05" db="EMBL/GenBank/DDBJ databases">
        <title>Another draft genome of Portunus trituberculatus and its Hox gene families provides insights of decapod evolution.</title>
        <authorList>
            <person name="Jeong J.-H."/>
            <person name="Song I."/>
            <person name="Kim S."/>
            <person name="Choi T."/>
            <person name="Kim D."/>
            <person name="Ryu S."/>
            <person name="Kim W."/>
        </authorList>
    </citation>
    <scope>NUCLEOTIDE SEQUENCE [LARGE SCALE GENOMIC DNA]</scope>
    <source>
        <tissue evidence="2">Muscle</tissue>
    </source>
</reference>
<organism evidence="2 3">
    <name type="scientific">Portunus trituberculatus</name>
    <name type="common">Swimming crab</name>
    <name type="synonym">Neptunus trituberculatus</name>
    <dbReference type="NCBI Taxonomy" id="210409"/>
    <lineage>
        <taxon>Eukaryota</taxon>
        <taxon>Metazoa</taxon>
        <taxon>Ecdysozoa</taxon>
        <taxon>Arthropoda</taxon>
        <taxon>Crustacea</taxon>
        <taxon>Multicrustacea</taxon>
        <taxon>Malacostraca</taxon>
        <taxon>Eumalacostraca</taxon>
        <taxon>Eucarida</taxon>
        <taxon>Decapoda</taxon>
        <taxon>Pleocyemata</taxon>
        <taxon>Brachyura</taxon>
        <taxon>Eubrachyura</taxon>
        <taxon>Portunoidea</taxon>
        <taxon>Portunidae</taxon>
        <taxon>Portuninae</taxon>
        <taxon>Portunus</taxon>
    </lineage>
</organism>
<evidence type="ECO:0000313" key="3">
    <source>
        <dbReference type="Proteomes" id="UP000324222"/>
    </source>
</evidence>
<dbReference type="EMBL" id="VSRR010000565">
    <property type="protein sequence ID" value="MPC17175.1"/>
    <property type="molecule type" value="Genomic_DNA"/>
</dbReference>
<accession>A0A5B7D7C7</accession>
<evidence type="ECO:0000256" key="1">
    <source>
        <dbReference type="SAM" id="MobiDB-lite"/>
    </source>
</evidence>
<gene>
    <name evidence="2" type="ORF">E2C01_010021</name>
</gene>
<protein>
    <submittedName>
        <fullName evidence="2">Uncharacterized protein</fullName>
    </submittedName>
</protein>
<sequence length="59" mass="6473">MDDGFKTVRNGRKVNAQTKDSATVTVQNRFAALQEETEPKPDVILVGDSLVSSQSNEFC</sequence>
<name>A0A5B7D7C7_PORTR</name>
<evidence type="ECO:0000313" key="2">
    <source>
        <dbReference type="EMBL" id="MPC17175.1"/>
    </source>
</evidence>